<proteinExistence type="predicted"/>
<comment type="caution">
    <text evidence="1">The sequence shown here is derived from an EMBL/GenBank/DDBJ whole genome shotgun (WGS) entry which is preliminary data.</text>
</comment>
<organism evidence="1 2">
    <name type="scientific">Moraxella lacunata</name>
    <dbReference type="NCBI Taxonomy" id="477"/>
    <lineage>
        <taxon>Bacteria</taxon>
        <taxon>Pseudomonadati</taxon>
        <taxon>Pseudomonadota</taxon>
        <taxon>Gammaproteobacteria</taxon>
        <taxon>Moraxellales</taxon>
        <taxon>Moraxellaceae</taxon>
        <taxon>Moraxella</taxon>
    </lineage>
</organism>
<reference evidence="1 2" key="1">
    <citation type="submission" date="2016-06" db="EMBL/GenBank/DDBJ databases">
        <title>Draft genome of Moraxella lacunata CCUG 57757A.</title>
        <authorList>
            <person name="Salva-Serra F."/>
            <person name="Engstrom-Jakobsson H."/>
            <person name="Thorell K."/>
            <person name="Gonzales-Siles L."/>
            <person name="Karlsson R."/>
            <person name="Boulund F."/>
            <person name="Engstrand L."/>
            <person name="Kristiansson E."/>
            <person name="Moore E."/>
        </authorList>
    </citation>
    <scope>NUCLEOTIDE SEQUENCE [LARGE SCALE GENOMIC DNA]</scope>
    <source>
        <strain evidence="1 2">CCUG 57757A</strain>
    </source>
</reference>
<dbReference type="InterPro" id="IPR006522">
    <property type="entry name" value="Phage_virion_morphogenesis"/>
</dbReference>
<dbReference type="NCBIfam" id="TIGR01635">
    <property type="entry name" value="tail_comp_S"/>
    <property type="match status" value="1"/>
</dbReference>
<gene>
    <name evidence="1" type="ORF">A9309_01220</name>
</gene>
<dbReference type="Pfam" id="PF05069">
    <property type="entry name" value="Phage_tail_S"/>
    <property type="match status" value="1"/>
</dbReference>
<dbReference type="EMBL" id="LZMS01000002">
    <property type="protein sequence ID" value="OBX67258.1"/>
    <property type="molecule type" value="Genomic_DNA"/>
</dbReference>
<dbReference type="OrthoDB" id="2081253at2"/>
<evidence type="ECO:0000313" key="1">
    <source>
        <dbReference type="EMBL" id="OBX67258.1"/>
    </source>
</evidence>
<name>A0A1B8Q854_MORLA</name>
<accession>A0A1B8Q854</accession>
<dbReference type="RefSeq" id="WP_065256132.1">
    <property type="nucleotide sequence ID" value="NZ_LZDR01000062.1"/>
</dbReference>
<dbReference type="Proteomes" id="UP000092607">
    <property type="component" value="Unassembled WGS sequence"/>
</dbReference>
<sequence>MTQVTIDISNDLPLLQDNVETLTERLGDLTPLMRAIGNLLEGSTRQRFLDKKAPDGTSWANLMPSTQTQKGNNNILVKSGDLLRSITNHADKYSVTVGTPETYGVYHQFGTEKMTARPFLGVSNDDKAEIYELINEILMQD</sequence>
<dbReference type="AlphaFoldDB" id="A0A1B8Q854"/>
<protein>
    <submittedName>
        <fullName evidence="1">Phage virion morphogenesis protein</fullName>
    </submittedName>
</protein>
<evidence type="ECO:0000313" key="2">
    <source>
        <dbReference type="Proteomes" id="UP000092607"/>
    </source>
</evidence>